<accession>A0ACB8QYD1</accession>
<comment type="caution">
    <text evidence="1">The sequence shown here is derived from an EMBL/GenBank/DDBJ whole genome shotgun (WGS) entry which is preliminary data.</text>
</comment>
<keyword evidence="2" id="KW-1185">Reference proteome</keyword>
<proteinExistence type="predicted"/>
<dbReference type="EMBL" id="MU273467">
    <property type="protein sequence ID" value="KAI0036854.1"/>
    <property type="molecule type" value="Genomic_DNA"/>
</dbReference>
<dbReference type="Proteomes" id="UP000814128">
    <property type="component" value="Unassembled WGS sequence"/>
</dbReference>
<name>A0ACB8QYD1_9AGAM</name>
<reference evidence="1" key="2">
    <citation type="journal article" date="2022" name="New Phytol.">
        <title>Evolutionary transition to the ectomycorrhizal habit in the genomes of a hyperdiverse lineage of mushroom-forming fungi.</title>
        <authorList>
            <person name="Looney B."/>
            <person name="Miyauchi S."/>
            <person name="Morin E."/>
            <person name="Drula E."/>
            <person name="Courty P.E."/>
            <person name="Kohler A."/>
            <person name="Kuo A."/>
            <person name="LaButti K."/>
            <person name="Pangilinan J."/>
            <person name="Lipzen A."/>
            <person name="Riley R."/>
            <person name="Andreopoulos W."/>
            <person name="He G."/>
            <person name="Johnson J."/>
            <person name="Nolan M."/>
            <person name="Tritt A."/>
            <person name="Barry K.W."/>
            <person name="Grigoriev I.V."/>
            <person name="Nagy L.G."/>
            <person name="Hibbett D."/>
            <person name="Henrissat B."/>
            <person name="Matheny P.B."/>
            <person name="Labbe J."/>
            <person name="Martin F.M."/>
        </authorList>
    </citation>
    <scope>NUCLEOTIDE SEQUENCE</scope>
    <source>
        <strain evidence="1">EC-137</strain>
    </source>
</reference>
<gene>
    <name evidence="1" type="ORF">K488DRAFT_40154</name>
</gene>
<evidence type="ECO:0000313" key="1">
    <source>
        <dbReference type="EMBL" id="KAI0036854.1"/>
    </source>
</evidence>
<sequence>MSSIQAFASYAGLIGIATTSVYAGAKGSVKVRRRPKKKGDAKHAEDDVPRLTSGDAWLFPVLGSAALLGLFLVIKYLGKEWINWLMGWYFSFAALYSVPSMLIKQTRWAIGRERWESCSLHSFDLVTPGSSRYSSALRTPSFVLIPLGILPTLYYQITSAKKPFLLTDLTALSFAHEAMSLLLLDSWSTGCVLLSGLFIYDIWWVFGTKVMVSVATSLDVPIKLLWPKSPLSLSKGFMMLGLGDIVVPGLFVATALRYDHARSGKVDTFPTPYFTACLVAYALGLVLTMTVMHAFNAAQPALLYLSPACILAFLGMAFYHGEFQEAWKWTDDDKSASEKSKIGAFLVGGSDQ</sequence>
<evidence type="ECO:0000313" key="2">
    <source>
        <dbReference type="Proteomes" id="UP000814128"/>
    </source>
</evidence>
<organism evidence="1 2">
    <name type="scientific">Vararia minispora EC-137</name>
    <dbReference type="NCBI Taxonomy" id="1314806"/>
    <lineage>
        <taxon>Eukaryota</taxon>
        <taxon>Fungi</taxon>
        <taxon>Dikarya</taxon>
        <taxon>Basidiomycota</taxon>
        <taxon>Agaricomycotina</taxon>
        <taxon>Agaricomycetes</taxon>
        <taxon>Russulales</taxon>
        <taxon>Lachnocladiaceae</taxon>
        <taxon>Vararia</taxon>
    </lineage>
</organism>
<protein>
    <submittedName>
        <fullName evidence="1">Signal peptide peptidase-domain-containing protein</fullName>
    </submittedName>
</protein>
<reference evidence="1" key="1">
    <citation type="submission" date="2021-02" db="EMBL/GenBank/DDBJ databases">
        <authorList>
            <consortium name="DOE Joint Genome Institute"/>
            <person name="Ahrendt S."/>
            <person name="Looney B.P."/>
            <person name="Miyauchi S."/>
            <person name="Morin E."/>
            <person name="Drula E."/>
            <person name="Courty P.E."/>
            <person name="Chicoki N."/>
            <person name="Fauchery L."/>
            <person name="Kohler A."/>
            <person name="Kuo A."/>
            <person name="Labutti K."/>
            <person name="Pangilinan J."/>
            <person name="Lipzen A."/>
            <person name="Riley R."/>
            <person name="Andreopoulos W."/>
            <person name="He G."/>
            <person name="Johnson J."/>
            <person name="Barry K.W."/>
            <person name="Grigoriev I.V."/>
            <person name="Nagy L."/>
            <person name="Hibbett D."/>
            <person name="Henrissat B."/>
            <person name="Matheny P.B."/>
            <person name="Labbe J."/>
            <person name="Martin F."/>
        </authorList>
    </citation>
    <scope>NUCLEOTIDE SEQUENCE</scope>
    <source>
        <strain evidence="1">EC-137</strain>
    </source>
</reference>